<organism evidence="1">
    <name type="scientific">Capitella teleta</name>
    <name type="common">Polychaete worm</name>
    <dbReference type="NCBI Taxonomy" id="283909"/>
    <lineage>
        <taxon>Eukaryota</taxon>
        <taxon>Metazoa</taxon>
        <taxon>Spiralia</taxon>
        <taxon>Lophotrochozoa</taxon>
        <taxon>Annelida</taxon>
        <taxon>Polychaeta</taxon>
        <taxon>Sedentaria</taxon>
        <taxon>Scolecida</taxon>
        <taxon>Capitellidae</taxon>
        <taxon>Capitella</taxon>
    </lineage>
</organism>
<dbReference type="PANTHER" id="PTHR14187:SF5">
    <property type="entry name" value="HEAT SHOCK 70 KDA PROTEIN 12A"/>
    <property type="match status" value="1"/>
</dbReference>
<dbReference type="AlphaFoldDB" id="R7UBM3"/>
<dbReference type="EMBL" id="AMQN01008430">
    <property type="status" value="NOT_ANNOTATED_CDS"/>
    <property type="molecule type" value="Genomic_DNA"/>
</dbReference>
<evidence type="ECO:0000313" key="3">
    <source>
        <dbReference type="Proteomes" id="UP000014760"/>
    </source>
</evidence>
<protein>
    <submittedName>
        <fullName evidence="1 2">Uncharacterized protein</fullName>
    </submittedName>
</protein>
<dbReference type="EMBL" id="KB303112">
    <property type="protein sequence ID" value="ELU03486.1"/>
    <property type="molecule type" value="Genomic_DNA"/>
</dbReference>
<keyword evidence="3" id="KW-1185">Reference proteome</keyword>
<name>R7UBM3_CAPTE</name>
<evidence type="ECO:0000313" key="2">
    <source>
        <dbReference type="EnsemblMetazoa" id="CapteP192650"/>
    </source>
</evidence>
<dbReference type="OrthoDB" id="6144806at2759"/>
<dbReference type="EnsemblMetazoa" id="CapteT192650">
    <property type="protein sequence ID" value="CapteP192650"/>
    <property type="gene ID" value="CapteG192650"/>
</dbReference>
<reference evidence="1 3" key="2">
    <citation type="journal article" date="2013" name="Nature">
        <title>Insights into bilaterian evolution from three spiralian genomes.</title>
        <authorList>
            <person name="Simakov O."/>
            <person name="Marletaz F."/>
            <person name="Cho S.J."/>
            <person name="Edsinger-Gonzales E."/>
            <person name="Havlak P."/>
            <person name="Hellsten U."/>
            <person name="Kuo D.H."/>
            <person name="Larsson T."/>
            <person name="Lv J."/>
            <person name="Arendt D."/>
            <person name="Savage R."/>
            <person name="Osoegawa K."/>
            <person name="de Jong P."/>
            <person name="Grimwood J."/>
            <person name="Chapman J.A."/>
            <person name="Shapiro H."/>
            <person name="Aerts A."/>
            <person name="Otillar R.P."/>
            <person name="Terry A.Y."/>
            <person name="Boore J.L."/>
            <person name="Grigoriev I.V."/>
            <person name="Lindberg D.R."/>
            <person name="Seaver E.C."/>
            <person name="Weisblat D.A."/>
            <person name="Putnam N.H."/>
            <person name="Rokhsar D.S."/>
        </authorList>
    </citation>
    <scope>NUCLEOTIDE SEQUENCE</scope>
    <source>
        <strain evidence="1 3">I ESC-2004</strain>
    </source>
</reference>
<dbReference type="HOGENOM" id="CLU_009958_5_0_1"/>
<reference evidence="2" key="3">
    <citation type="submission" date="2015-06" db="UniProtKB">
        <authorList>
            <consortium name="EnsemblMetazoa"/>
        </authorList>
    </citation>
    <scope>IDENTIFICATION</scope>
</reference>
<dbReference type="InterPro" id="IPR043129">
    <property type="entry name" value="ATPase_NBD"/>
</dbReference>
<dbReference type="OMA" id="YSECPLI"/>
<evidence type="ECO:0000313" key="1">
    <source>
        <dbReference type="EMBL" id="ELU03486.1"/>
    </source>
</evidence>
<reference evidence="3" key="1">
    <citation type="submission" date="2012-12" db="EMBL/GenBank/DDBJ databases">
        <authorList>
            <person name="Hellsten U."/>
            <person name="Grimwood J."/>
            <person name="Chapman J.A."/>
            <person name="Shapiro H."/>
            <person name="Aerts A."/>
            <person name="Otillar R.P."/>
            <person name="Terry A.Y."/>
            <person name="Boore J.L."/>
            <person name="Simakov O."/>
            <person name="Marletaz F."/>
            <person name="Cho S.-J."/>
            <person name="Edsinger-Gonzales E."/>
            <person name="Havlak P."/>
            <person name="Kuo D.-H."/>
            <person name="Larsson T."/>
            <person name="Lv J."/>
            <person name="Arendt D."/>
            <person name="Savage R."/>
            <person name="Osoegawa K."/>
            <person name="de Jong P."/>
            <person name="Lindberg D.R."/>
            <person name="Seaver E.C."/>
            <person name="Weisblat D.A."/>
            <person name="Putnam N.H."/>
            <person name="Grigoriev I.V."/>
            <person name="Rokhsar D.S."/>
        </authorList>
    </citation>
    <scope>NUCLEOTIDE SEQUENCE</scope>
    <source>
        <strain evidence="3">I ESC-2004</strain>
    </source>
</reference>
<gene>
    <name evidence="1" type="ORF">CAPTEDRAFT_192650</name>
</gene>
<accession>R7UBM3</accession>
<dbReference type="SUPFAM" id="SSF53067">
    <property type="entry name" value="Actin-like ATPase domain"/>
    <property type="match status" value="1"/>
</dbReference>
<proteinExistence type="predicted"/>
<dbReference type="PANTHER" id="PTHR14187">
    <property type="entry name" value="ALPHA KINASE/ELONGATION FACTOR 2 KINASE"/>
    <property type="match status" value="1"/>
</dbReference>
<dbReference type="STRING" id="283909.R7UBM3"/>
<sequence length="215" mass="24311">MRKLMRSPKLKNVSVILMVGGFSESPILQVAVKEAFGRKVKVLIPDDASMCVLYGAVAFGHNPNIVTSRIARMTYGDRICETYDPRKHGEDKRRVQVIDKIARQTKILGIYVKRGEAIKVGQVKEFISVPASVSQTGIDHYLYCTEKSDVEYVDEEGVEQVAHWNTALEGEGLDREVKVRVFFGKTELIVQTRQIGMGDKQWVQRSFDFLSSKKI</sequence>
<dbReference type="Proteomes" id="UP000014760">
    <property type="component" value="Unassembled WGS sequence"/>
</dbReference>